<comment type="caution">
    <text evidence="2">The sequence shown here is derived from an EMBL/GenBank/DDBJ whole genome shotgun (WGS) entry which is preliminary data.</text>
</comment>
<protein>
    <submittedName>
        <fullName evidence="2">Uncharacterized protein</fullName>
    </submittedName>
</protein>
<feature type="compositionally biased region" description="Basic and acidic residues" evidence="1">
    <location>
        <begin position="20"/>
        <end position="39"/>
    </location>
</feature>
<accession>W3VKU7</accession>
<feature type="compositionally biased region" description="Basic residues" evidence="1">
    <location>
        <begin position="91"/>
        <end position="102"/>
    </location>
</feature>
<dbReference type="EMBL" id="AWNI01000012">
    <property type="protein sequence ID" value="ETS62174.1"/>
    <property type="molecule type" value="Genomic_DNA"/>
</dbReference>
<organism evidence="2 3">
    <name type="scientific">Moesziomyces aphidis</name>
    <name type="common">Pseudozyma aphidis</name>
    <dbReference type="NCBI Taxonomy" id="84754"/>
    <lineage>
        <taxon>Eukaryota</taxon>
        <taxon>Fungi</taxon>
        <taxon>Dikarya</taxon>
        <taxon>Basidiomycota</taxon>
        <taxon>Ustilaginomycotina</taxon>
        <taxon>Ustilaginomycetes</taxon>
        <taxon>Ustilaginales</taxon>
        <taxon>Ustilaginaceae</taxon>
        <taxon>Moesziomyces</taxon>
    </lineage>
</organism>
<feature type="region of interest" description="Disordered" evidence="1">
    <location>
        <begin position="1"/>
        <end position="115"/>
    </location>
</feature>
<reference evidence="2 3" key="1">
    <citation type="journal article" date="2014" name="Genome Announc.">
        <title>Genome sequence of the basidiomycetous fungus Pseudozyma aphidis DSM70725, an efficient producer of biosurfactant mannosylerythritol lipids.</title>
        <authorList>
            <person name="Lorenz S."/>
            <person name="Guenther M."/>
            <person name="Grumaz C."/>
            <person name="Rupp S."/>
            <person name="Zibek S."/>
            <person name="Sohn K."/>
        </authorList>
    </citation>
    <scope>NUCLEOTIDE SEQUENCE [LARGE SCALE GENOMIC DNA]</scope>
    <source>
        <strain evidence="3">ATCC 32657 / CBS 517.83 / DSM 70725 / JCM 10318 / NBRC 10182 / NRRL Y-7954 / St-0401</strain>
    </source>
</reference>
<keyword evidence="3" id="KW-1185">Reference proteome</keyword>
<dbReference type="Proteomes" id="UP000019462">
    <property type="component" value="Unassembled WGS sequence"/>
</dbReference>
<name>W3VKU7_MOEAP</name>
<evidence type="ECO:0000256" key="1">
    <source>
        <dbReference type="SAM" id="MobiDB-lite"/>
    </source>
</evidence>
<dbReference type="OrthoDB" id="10576584at2759"/>
<evidence type="ECO:0000313" key="3">
    <source>
        <dbReference type="Proteomes" id="UP000019462"/>
    </source>
</evidence>
<feature type="compositionally biased region" description="Basic residues" evidence="1">
    <location>
        <begin position="9"/>
        <end position="19"/>
    </location>
</feature>
<evidence type="ECO:0000313" key="2">
    <source>
        <dbReference type="EMBL" id="ETS62174.1"/>
    </source>
</evidence>
<proteinExistence type="predicted"/>
<dbReference type="AlphaFoldDB" id="W3VKU7"/>
<gene>
    <name evidence="2" type="ORF">PaG_03740</name>
</gene>
<sequence length="386" mass="41840">MRAISWHLPRTRGKRRLREHSKDKPPDEPESKTSDKSEPPDTNDAGVPERGSISEVAIADAVTSDDPVSSVRRGAEGDASEAQPSPEKKDKRNKNKDKHKAHSSNSGQQPAAALTASGARPFLCDGEAGPATLASPARSVAHVSTLLMHEANVDPTARASSGSARDVKKAKQLITAGLQQIDDFKETAEPGQHNWAFLGKHWPYGYMDGVEQVHRIFNIAFHALLARQIGLTGHKTIPRDFKFHRPGWVADVKTISGTDARHARDLHSGINVGNGSAEVEAGLEAGSPGSSEANGCSGCSPAPTMRESLMATFIVNIAGLARQSRKDLEKVTEAQTSFHRSFKATYLFPFADRATGPFILKRDRPSEDTLPTCHDIHVQSFRRRSG</sequence>
<dbReference type="HOGENOM" id="CLU_715952_0_0_1"/>